<organism evidence="18 19">
    <name type="scientific">Cotesia glomerata</name>
    <name type="common">Lepidopteran parasitic wasp</name>
    <name type="synonym">Apanteles glomeratus</name>
    <dbReference type="NCBI Taxonomy" id="32391"/>
    <lineage>
        <taxon>Eukaryota</taxon>
        <taxon>Metazoa</taxon>
        <taxon>Ecdysozoa</taxon>
        <taxon>Arthropoda</taxon>
        <taxon>Hexapoda</taxon>
        <taxon>Insecta</taxon>
        <taxon>Pterygota</taxon>
        <taxon>Neoptera</taxon>
        <taxon>Endopterygota</taxon>
        <taxon>Hymenoptera</taxon>
        <taxon>Apocrita</taxon>
        <taxon>Ichneumonoidea</taxon>
        <taxon>Braconidae</taxon>
        <taxon>Microgastrinae</taxon>
        <taxon>Cotesia</taxon>
    </lineage>
</organism>
<dbReference type="InterPro" id="IPR007080">
    <property type="entry name" value="RNA_pol_Rpb1_1"/>
</dbReference>
<protein>
    <recommendedName>
        <fullName evidence="15">DNA-directed RNA polymerase subunit</fullName>
        <ecNumber evidence="15">2.7.7.6</ecNumber>
    </recommendedName>
</protein>
<dbReference type="PANTHER" id="PTHR19376">
    <property type="entry name" value="DNA-DIRECTED RNA POLYMERASE"/>
    <property type="match status" value="1"/>
</dbReference>
<dbReference type="Gene3D" id="4.10.860.120">
    <property type="entry name" value="RNA polymerase II, clamp domain"/>
    <property type="match status" value="1"/>
</dbReference>
<feature type="domain" description="RNA polymerase N-terminal" evidence="17">
    <location>
        <begin position="299"/>
        <end position="633"/>
    </location>
</feature>
<feature type="compositionally biased region" description="Acidic residues" evidence="16">
    <location>
        <begin position="1368"/>
        <end position="1385"/>
    </location>
</feature>
<dbReference type="SMART" id="SM00663">
    <property type="entry name" value="RPOLA_N"/>
    <property type="match status" value="1"/>
</dbReference>
<evidence type="ECO:0000256" key="16">
    <source>
        <dbReference type="SAM" id="MobiDB-lite"/>
    </source>
</evidence>
<dbReference type="Gene3D" id="1.10.132.30">
    <property type="match status" value="1"/>
</dbReference>
<dbReference type="Gene3D" id="6.10.250.2940">
    <property type="match status" value="1"/>
</dbReference>
<evidence type="ECO:0000256" key="10">
    <source>
        <dbReference type="ARBA" id="ARBA00022842"/>
    </source>
</evidence>
<comment type="catalytic activity">
    <reaction evidence="13 15">
        <text>RNA(n) + a ribonucleoside 5'-triphosphate = RNA(n+1) + diphosphate</text>
        <dbReference type="Rhea" id="RHEA:21248"/>
        <dbReference type="Rhea" id="RHEA-COMP:14527"/>
        <dbReference type="Rhea" id="RHEA-COMP:17342"/>
        <dbReference type="ChEBI" id="CHEBI:33019"/>
        <dbReference type="ChEBI" id="CHEBI:61557"/>
        <dbReference type="ChEBI" id="CHEBI:140395"/>
        <dbReference type="EC" id="2.7.7.6"/>
    </reaction>
</comment>
<dbReference type="CDD" id="cd00084">
    <property type="entry name" value="HMG-box_SF"/>
    <property type="match status" value="1"/>
</dbReference>
<dbReference type="Gene3D" id="6.20.50.80">
    <property type="match status" value="1"/>
</dbReference>
<comment type="similarity">
    <text evidence="2 15">Belongs to the RNA polymerase beta' chain family.</text>
</comment>
<dbReference type="GO" id="GO:0003677">
    <property type="term" value="F:DNA binding"/>
    <property type="evidence" value="ECO:0007669"/>
    <property type="project" value="InterPro"/>
</dbReference>
<keyword evidence="7 15" id="KW-0548">Nucleotidyltransferase</keyword>
<name>A0AAV7HTH4_COTGL</name>
<dbReference type="InterPro" id="IPR007066">
    <property type="entry name" value="RNA_pol_Rpb1_3"/>
</dbReference>
<comment type="caution">
    <text evidence="18">The sequence shown here is derived from an EMBL/GenBank/DDBJ whole genome shotgun (WGS) entry which is preliminary data.</text>
</comment>
<dbReference type="InterPro" id="IPR038120">
    <property type="entry name" value="Rpb1_funnel_sf"/>
</dbReference>
<comment type="function">
    <text evidence="14">DNA-dependent RNA polymerase catalyzes the transcription of DNA into RNA using the four ribonucleoside triphosphates as substrates. Largest and catalytic core component of RNA polymerase I which synthesizes ribosomal RNA precursors. Forms the polymerase active center together with the second largest subunit. A single stranded DNA template strand of the promoter is positioned within the central active site cleft of Pol I. A bridging helix emanates from RPA1 and crosses the cleft near the catalytic site and is thought to promote translocation of Pol I by acting as a ratchet that moves the RNA-DNA hybrid through the active site by switching from straight to bent conformations at each step of nucleotide addition.</text>
</comment>
<dbReference type="InterPro" id="IPR015699">
    <property type="entry name" value="DNA-dir_RNA_pol1_lsu_N"/>
</dbReference>
<feature type="compositionally biased region" description="Basic and acidic residues" evidence="16">
    <location>
        <begin position="1386"/>
        <end position="1401"/>
    </location>
</feature>
<feature type="compositionally biased region" description="Acidic residues" evidence="16">
    <location>
        <begin position="1464"/>
        <end position="1473"/>
    </location>
</feature>
<evidence type="ECO:0000256" key="8">
    <source>
        <dbReference type="ARBA" id="ARBA00022723"/>
    </source>
</evidence>
<dbReference type="Pfam" id="PF00623">
    <property type="entry name" value="RNA_pol_Rpb1_2"/>
    <property type="match status" value="1"/>
</dbReference>
<dbReference type="InterPro" id="IPR007081">
    <property type="entry name" value="RNA_pol_Rpb1_5"/>
</dbReference>
<evidence type="ECO:0000256" key="1">
    <source>
        <dbReference type="ARBA" id="ARBA00004604"/>
    </source>
</evidence>
<dbReference type="PANTHER" id="PTHR19376:SF11">
    <property type="entry name" value="DNA-DIRECTED RNA POLYMERASE I SUBUNIT RPA1"/>
    <property type="match status" value="1"/>
</dbReference>
<evidence type="ECO:0000256" key="4">
    <source>
        <dbReference type="ARBA" id="ARBA00022478"/>
    </source>
</evidence>
<evidence type="ECO:0000256" key="6">
    <source>
        <dbReference type="ARBA" id="ARBA00022679"/>
    </source>
</evidence>
<dbReference type="Pfam" id="PF05000">
    <property type="entry name" value="RNA_pol_Rpb1_4"/>
    <property type="match status" value="1"/>
</dbReference>
<evidence type="ECO:0000256" key="11">
    <source>
        <dbReference type="ARBA" id="ARBA00023163"/>
    </source>
</evidence>
<dbReference type="InterPro" id="IPR045867">
    <property type="entry name" value="DNA-dir_RpoC_beta_prime"/>
</dbReference>
<dbReference type="GO" id="GO:0005736">
    <property type="term" value="C:RNA polymerase I complex"/>
    <property type="evidence" value="ECO:0007669"/>
    <property type="project" value="TreeGrafter"/>
</dbReference>
<dbReference type="FunFam" id="1.10.274.100:FF:000012">
    <property type="entry name" value="DNA-directed RNA polymerase subunit"/>
    <property type="match status" value="1"/>
</dbReference>
<dbReference type="Pfam" id="PF04983">
    <property type="entry name" value="RNA_pol_Rpb1_3"/>
    <property type="match status" value="1"/>
</dbReference>
<dbReference type="InterPro" id="IPR000722">
    <property type="entry name" value="RNA_pol_asu"/>
</dbReference>
<dbReference type="SUPFAM" id="SSF64484">
    <property type="entry name" value="beta and beta-prime subunits of DNA dependent RNA-polymerase"/>
    <property type="match status" value="1"/>
</dbReference>
<dbReference type="GO" id="GO:0006351">
    <property type="term" value="P:DNA-templated transcription"/>
    <property type="evidence" value="ECO:0007669"/>
    <property type="project" value="InterPro"/>
</dbReference>
<keyword evidence="6 15" id="KW-0808">Transferase</keyword>
<evidence type="ECO:0000313" key="18">
    <source>
        <dbReference type="EMBL" id="KAH0534413.1"/>
    </source>
</evidence>
<evidence type="ECO:0000256" key="14">
    <source>
        <dbReference type="ARBA" id="ARBA00053996"/>
    </source>
</evidence>
<comment type="subcellular location">
    <subcellularLocation>
        <location evidence="1">Nucleus</location>
        <location evidence="1">Nucleolus</location>
    </subcellularLocation>
</comment>
<dbReference type="InterPro" id="IPR007083">
    <property type="entry name" value="RNA_pol_Rpb1_4"/>
</dbReference>
<dbReference type="Gene3D" id="3.30.1490.180">
    <property type="entry name" value="RNA polymerase ii"/>
    <property type="match status" value="1"/>
</dbReference>
<dbReference type="GO" id="GO:0003899">
    <property type="term" value="F:DNA-directed RNA polymerase activity"/>
    <property type="evidence" value="ECO:0007669"/>
    <property type="project" value="UniProtKB-EC"/>
</dbReference>
<evidence type="ECO:0000256" key="12">
    <source>
        <dbReference type="ARBA" id="ARBA00023242"/>
    </source>
</evidence>
<dbReference type="InterPro" id="IPR042102">
    <property type="entry name" value="RNA_pol_Rpb1_3_sf"/>
</dbReference>
<dbReference type="Gene3D" id="1.10.150.390">
    <property type="match status" value="1"/>
</dbReference>
<gene>
    <name evidence="18" type="ORF">KQX54_003671</name>
</gene>
<dbReference type="Pfam" id="PF04997">
    <property type="entry name" value="RNA_pol_Rpb1_1"/>
    <property type="match status" value="1"/>
</dbReference>
<dbReference type="Gene3D" id="1.10.274.100">
    <property type="entry name" value="RNA polymerase Rpb1, domain 3"/>
    <property type="match status" value="1"/>
</dbReference>
<keyword evidence="11 15" id="KW-0804">Transcription</keyword>
<feature type="region of interest" description="Disordered" evidence="16">
    <location>
        <begin position="1357"/>
        <end position="1478"/>
    </location>
</feature>
<comment type="subunit">
    <text evidence="3">Component of the RNA polymerase I (Pol I) complex consisting of at least 13 subunits.</text>
</comment>
<evidence type="ECO:0000256" key="15">
    <source>
        <dbReference type="RuleBase" id="RU004279"/>
    </source>
</evidence>
<evidence type="ECO:0000256" key="3">
    <source>
        <dbReference type="ARBA" id="ARBA00011251"/>
    </source>
</evidence>
<keyword evidence="8" id="KW-0479">Metal-binding</keyword>
<accession>A0AAV7HTH4</accession>
<keyword evidence="4 15" id="KW-0240">DNA-directed RNA polymerase</keyword>
<keyword evidence="9" id="KW-0862">Zinc</keyword>
<keyword evidence="19" id="KW-1185">Reference proteome</keyword>
<dbReference type="Gene3D" id="2.40.40.20">
    <property type="match status" value="1"/>
</dbReference>
<feature type="compositionally biased region" description="Acidic residues" evidence="16">
    <location>
        <begin position="1428"/>
        <end position="1454"/>
    </location>
</feature>
<sequence>MNRMKSQTLPKHLDPSAITLSMYTTEEIKKSSGLKIVTPLTFNVLGHPITGGVYDPRLGPISFESNPCGTCLEAFTHCNGHFGHIELPVPVINPLFYTTISSLLRISCSLCHSLQMSSLDKLILEGRHRMICIGLYSELEELEQELKFLIDEKKTNGVLPPGEIGALREVMDRFIESRQPKSSSDQGPTVFSKNMNLQWIRYIDGALKLAKDNLQKKSHGENGKMCLYCTRRLPKIKVTKNKFTMQILNEGAGVTKYVTAPITPDKCRELLRNLWKQEEVILRALIPVLSTVETKFPTDIFFLEVVSVIPPRARPINKLRNQIIEHPQNQAYKSILSDCLVIKNIIKVIQDGDTRNLPQEGVQVYKDVRGTSSIEKLHNAWQILQANVDHLMDRDMTKTNDSANCEGFKQIIEKKAGVIRMHMMGKRVNFAARSVITPDPNINIDEIGIPELFATKLSYPVAVTPWNVTELRQMIINGPDVHPGAIMIEGGDGWIQRLSANDPTQREAIAKRLLSSNKNDDLVNSIKIVHRHLQNGDIMLLNRQPTLHKPSIMAHKARILKGEQTLRLHYSNCKAYNADFDGDEMNAHLPQNEVGRSEGYNLAGVPHQYLVPKDGTPLGGLIQDHVIGGVRLTLRGTFLTKNDYLNLVYSALSDSVGKVMLLPPTIIKPICLWTGKQVVSTVIINLIPKGKALINLTSKNKIGPQAWISERPRAWKCGEKFKDEKTMSEAEVIIRGGELLCGIIEKTHYGATPYGLIHCVYELYGGVCSTRMLSSFGRLFQYFLTLKGFTLGVKDILVVDSGDKKREKAMVEGRSVGQQVQKEVLELPPEEIPYEEIKQKMNIAYITNPKFRAQVDHKYKTALHPVTDRINTVTLKNGLLKKFPGNNLQFMVQTGAKGSDVNRLQISGLCGQIELEGKRPPLNVNGQGLPCFKEYDPSPRAGGYVDARFMTGIQPPEFFFHCMAGREGLIDTAVKTSRSGYLQRCLIKHLEGLAVHYDSTIRDSDGSLIQFLYGEDGEDILKCQFFNPSQMDFLVENKNAIVDKKLVVQLKDDNEYSHIMKRVKKIRKWRAKNGSEIKRERTSPFARFSADNIEAVSKKNKIDPASGRSKATLVLIKKWQQCDEKEKSKYQKLCVRCPEPIIAEKRQDLEYGVLTERLEGLIDDYTKLSKNSKKISYEDLRDMMCLKLMKTLCPAGEPVGLLAAQSIGEPSTQMTLNTFHFVGRGDMNVTLGIPRLREILMMASKNIKTPSMEIPFLKGLKNVEKAANRVRVKLTRCTMSDVLKDIRIEREMVLKPSRRLEYKLTVEFLHRKHYKNDFCLTAKEVLARSEALFVKELVRQINKTAKRTGINLIEDGDKRSKKKKEAYDDSVLDGNLDDDNDDVVDVELKPQKKHNGEAHESSDEEDSCANDAETAEIAKKKKRHTDAEDYDEPEPEEAPEPDDEEITSDIDDDPVDKKDKKDGETDDESESENENQVLTQEILNSRLEAAEIRKSIVVAQSNWGLEYNFDVAKYHWFTFNFWLPLDFIKLDMPTILRQTTERVVLWETPKIKRAFTFENNGEIFLKTDGLNIIEMAKYVDILDLNRLYTNDIYGISQTYGIEAANRVIVKEVTEVFKMYGITVDPRHLSLIADYMTFEGSYQPLSRRGMESSASPLQQMTFESSVAFLKTATVRAKTDNLMAPSGRLMLGQPCKSGTGCFDLLFKFPANTNAQAFALN</sequence>
<keyword evidence="10" id="KW-0460">Magnesium</keyword>
<reference evidence="18 19" key="1">
    <citation type="journal article" date="2021" name="J. Hered.">
        <title>A chromosome-level genome assembly of the parasitoid wasp, Cotesia glomerata (Hymenoptera: Braconidae).</title>
        <authorList>
            <person name="Pinto B.J."/>
            <person name="Weis J.J."/>
            <person name="Gamble T."/>
            <person name="Ode P.J."/>
            <person name="Paul R."/>
            <person name="Zaspel J.M."/>
        </authorList>
    </citation>
    <scope>NUCLEOTIDE SEQUENCE [LARGE SCALE GENOMIC DNA]</scope>
    <source>
        <strain evidence="18">CgM1</strain>
    </source>
</reference>
<dbReference type="CDD" id="cd01435">
    <property type="entry name" value="RNAP_I_RPA1_N"/>
    <property type="match status" value="1"/>
</dbReference>
<keyword evidence="5" id="KW-0597">Phosphoprotein</keyword>
<evidence type="ECO:0000256" key="9">
    <source>
        <dbReference type="ARBA" id="ARBA00022833"/>
    </source>
</evidence>
<dbReference type="Gene3D" id="1.10.357.120">
    <property type="match status" value="1"/>
</dbReference>
<evidence type="ECO:0000256" key="7">
    <source>
        <dbReference type="ARBA" id="ARBA00022695"/>
    </source>
</evidence>
<evidence type="ECO:0000259" key="17">
    <source>
        <dbReference type="SMART" id="SM00663"/>
    </source>
</evidence>
<dbReference type="Proteomes" id="UP000826195">
    <property type="component" value="Unassembled WGS sequence"/>
</dbReference>
<proteinExistence type="inferred from homology"/>
<dbReference type="Gene3D" id="3.30.70.2850">
    <property type="match status" value="1"/>
</dbReference>
<keyword evidence="12" id="KW-0539">Nucleus</keyword>
<dbReference type="GO" id="GO:0046872">
    <property type="term" value="F:metal ion binding"/>
    <property type="evidence" value="ECO:0007669"/>
    <property type="project" value="UniProtKB-KW"/>
</dbReference>
<dbReference type="CDD" id="cd02735">
    <property type="entry name" value="RNAP_I_Rpa1_C"/>
    <property type="match status" value="1"/>
</dbReference>
<evidence type="ECO:0000256" key="5">
    <source>
        <dbReference type="ARBA" id="ARBA00022553"/>
    </source>
</evidence>
<evidence type="ECO:0000256" key="13">
    <source>
        <dbReference type="ARBA" id="ARBA00048552"/>
    </source>
</evidence>
<dbReference type="InterPro" id="IPR044893">
    <property type="entry name" value="RNA_pol_Rpb1_clamp_domain"/>
</dbReference>
<dbReference type="InterPro" id="IPR006592">
    <property type="entry name" value="RNA_pol_N"/>
</dbReference>
<dbReference type="EMBL" id="JAHXZJ010002982">
    <property type="protein sequence ID" value="KAH0534413.1"/>
    <property type="molecule type" value="Genomic_DNA"/>
</dbReference>
<dbReference type="Pfam" id="PF04998">
    <property type="entry name" value="RNA_pol_Rpb1_5"/>
    <property type="match status" value="1"/>
</dbReference>
<dbReference type="FunFam" id="2.40.40.20:FF:000019">
    <property type="entry name" value="DNA-directed RNA polymerase II subunit RPB1"/>
    <property type="match status" value="1"/>
</dbReference>
<evidence type="ECO:0000256" key="2">
    <source>
        <dbReference type="ARBA" id="ARBA00006460"/>
    </source>
</evidence>
<dbReference type="InterPro" id="IPR047107">
    <property type="entry name" value="DNA-dir_RNA_pol1_lsu_C"/>
</dbReference>
<evidence type="ECO:0000313" key="19">
    <source>
        <dbReference type="Proteomes" id="UP000826195"/>
    </source>
</evidence>
<dbReference type="EC" id="2.7.7.6" evidence="15"/>